<keyword evidence="2" id="KW-1185">Reference proteome</keyword>
<dbReference type="NCBIfam" id="TIGR01509">
    <property type="entry name" value="HAD-SF-IA-v3"/>
    <property type="match status" value="1"/>
</dbReference>
<dbReference type="EMBL" id="CP146284">
    <property type="protein sequence ID" value="WWV66483.1"/>
    <property type="molecule type" value="Genomic_DNA"/>
</dbReference>
<dbReference type="InterPro" id="IPR051806">
    <property type="entry name" value="HAD-like_SPP"/>
</dbReference>
<dbReference type="Pfam" id="PF13419">
    <property type="entry name" value="HAD_2"/>
    <property type="match status" value="1"/>
</dbReference>
<dbReference type="SFLD" id="SFLDS00003">
    <property type="entry name" value="Haloacid_Dehalogenase"/>
    <property type="match status" value="1"/>
</dbReference>
<dbReference type="SFLD" id="SFLDG01129">
    <property type="entry name" value="C1.5:_HAD__Beta-PGM__Phosphata"/>
    <property type="match status" value="1"/>
</dbReference>
<accession>A0ABZ2IKQ4</accession>
<dbReference type="GO" id="GO:0016787">
    <property type="term" value="F:hydrolase activity"/>
    <property type="evidence" value="ECO:0007669"/>
    <property type="project" value="UniProtKB-KW"/>
</dbReference>
<dbReference type="Gene3D" id="3.40.50.1000">
    <property type="entry name" value="HAD superfamily/HAD-like"/>
    <property type="match status" value="1"/>
</dbReference>
<name>A0ABZ2IKQ4_9BACT</name>
<proteinExistence type="predicted"/>
<dbReference type="PANTHER" id="PTHR43481:SF4">
    <property type="entry name" value="GLYCEROL-1-PHOSPHATE PHOSPHOHYDROLASE 1-RELATED"/>
    <property type="match status" value="1"/>
</dbReference>
<keyword evidence="1" id="KW-0378">Hydrolase</keyword>
<dbReference type="RefSeq" id="WP_251966294.1">
    <property type="nucleotide sequence ID" value="NZ_CP146284.1"/>
</dbReference>
<dbReference type="Gene3D" id="1.10.150.240">
    <property type="entry name" value="Putative phosphatase, domain 2"/>
    <property type="match status" value="1"/>
</dbReference>
<dbReference type="InterPro" id="IPR041492">
    <property type="entry name" value="HAD_2"/>
</dbReference>
<dbReference type="SFLD" id="SFLDG01135">
    <property type="entry name" value="C1.5.6:_HAD__Beta-PGM__Phospha"/>
    <property type="match status" value="1"/>
</dbReference>
<organism evidence="1 2">
    <name type="scientific">Parabacteroides absconsus</name>
    <dbReference type="NCBI Taxonomy" id="2951805"/>
    <lineage>
        <taxon>Bacteria</taxon>
        <taxon>Pseudomonadati</taxon>
        <taxon>Bacteroidota</taxon>
        <taxon>Bacteroidia</taxon>
        <taxon>Bacteroidales</taxon>
        <taxon>Tannerellaceae</taxon>
        <taxon>Parabacteroides</taxon>
    </lineage>
</organism>
<dbReference type="SUPFAM" id="SSF56784">
    <property type="entry name" value="HAD-like"/>
    <property type="match status" value="1"/>
</dbReference>
<dbReference type="InterPro" id="IPR006439">
    <property type="entry name" value="HAD-SF_hydro_IA"/>
</dbReference>
<protein>
    <submittedName>
        <fullName evidence="1">HAD-IA family hydrolase</fullName>
    </submittedName>
</protein>
<dbReference type="PANTHER" id="PTHR43481">
    <property type="entry name" value="FRUCTOSE-1-PHOSPHATE PHOSPHATASE"/>
    <property type="match status" value="1"/>
</dbReference>
<dbReference type="InterPro" id="IPR036412">
    <property type="entry name" value="HAD-like_sf"/>
</dbReference>
<reference evidence="1 2" key="1">
    <citation type="submission" date="2024-02" db="EMBL/GenBank/DDBJ databases">
        <title>Whole genome sequencing of Parabacteroides sp. AD58.</title>
        <authorList>
            <person name="Chaplin A.V."/>
            <person name="Pikina A.P."/>
            <person name="Sokolova S.R."/>
            <person name="Korostin D.O."/>
            <person name="Efimov B.A."/>
        </authorList>
    </citation>
    <scope>NUCLEOTIDE SEQUENCE [LARGE SCALE GENOMIC DNA]</scope>
    <source>
        <strain evidence="1 2">AD58</strain>
    </source>
</reference>
<dbReference type="Proteomes" id="UP001320603">
    <property type="component" value="Chromosome"/>
</dbReference>
<evidence type="ECO:0000313" key="2">
    <source>
        <dbReference type="Proteomes" id="UP001320603"/>
    </source>
</evidence>
<dbReference type="InterPro" id="IPR023198">
    <property type="entry name" value="PGP-like_dom2"/>
</dbReference>
<sequence length="246" mass="27445">MELDLIRRAVQHYEEHAGCKLNPKAVLFDMDGVLYDSMRFHARAWKEVADAHSLISSEDDFYMYEGRTGSSTIDELYLRSFHRKATDEEKQAIYREKSDLFNHYNDGEPMPGATDVLEKVGAYGMQRLVVTGSGQKSLIDKLEHTYPHCFSQDKMVTAFDVKYGKPDPEPYLIGLVKAGVSAHEAFVVENAPLGVRAGVAAGIFTIAVNTGPLSDEILWNEGANLLFPSMESLATHWPLLMQAVGK</sequence>
<evidence type="ECO:0000313" key="1">
    <source>
        <dbReference type="EMBL" id="WWV66483.1"/>
    </source>
</evidence>
<dbReference type="InterPro" id="IPR023214">
    <property type="entry name" value="HAD_sf"/>
</dbReference>
<gene>
    <name evidence="1" type="ORF">NEE14_000370</name>
</gene>